<dbReference type="EMBL" id="CALTRL010006297">
    <property type="protein sequence ID" value="CAH7690450.1"/>
    <property type="molecule type" value="Genomic_DNA"/>
</dbReference>
<evidence type="ECO:0000313" key="2">
    <source>
        <dbReference type="EMBL" id="CAH7690450.1"/>
    </source>
</evidence>
<keyword evidence="3" id="KW-1185">Reference proteome</keyword>
<gene>
    <name evidence="2" type="ORF">PPACK8108_LOCUS25802</name>
</gene>
<reference evidence="2" key="1">
    <citation type="submission" date="2022-06" db="EMBL/GenBank/DDBJ databases">
        <authorList>
            <consortium name="SYNGENTA / RWTH Aachen University"/>
        </authorList>
    </citation>
    <scope>NUCLEOTIDE SEQUENCE</scope>
</reference>
<dbReference type="SUPFAM" id="SSF54593">
    <property type="entry name" value="Glyoxalase/Bleomycin resistance protein/Dihydroxybiphenyl dioxygenase"/>
    <property type="match status" value="1"/>
</dbReference>
<comment type="caution">
    <text evidence="2">The sequence shown here is derived from an EMBL/GenBank/DDBJ whole genome shotgun (WGS) entry which is preliminary data.</text>
</comment>
<proteinExistence type="predicted"/>
<evidence type="ECO:0008006" key="4">
    <source>
        <dbReference type="Google" id="ProtNLM"/>
    </source>
</evidence>
<dbReference type="Proteomes" id="UP001153365">
    <property type="component" value="Unassembled WGS sequence"/>
</dbReference>
<dbReference type="InterPro" id="IPR029068">
    <property type="entry name" value="Glyas_Bleomycin-R_OHBP_Dase"/>
</dbReference>
<feature type="region of interest" description="Disordered" evidence="1">
    <location>
        <begin position="88"/>
        <end position="111"/>
    </location>
</feature>
<dbReference type="AlphaFoldDB" id="A0AAV0BUX3"/>
<dbReference type="Gene3D" id="3.10.180.10">
    <property type="entry name" value="2,3-Dihydroxybiphenyl 1,2-Dioxygenase, domain 1"/>
    <property type="match status" value="1"/>
</dbReference>
<accession>A0AAV0BUX3</accession>
<evidence type="ECO:0000313" key="3">
    <source>
        <dbReference type="Proteomes" id="UP001153365"/>
    </source>
</evidence>
<organism evidence="2 3">
    <name type="scientific">Phakopsora pachyrhizi</name>
    <name type="common">Asian soybean rust disease fungus</name>
    <dbReference type="NCBI Taxonomy" id="170000"/>
    <lineage>
        <taxon>Eukaryota</taxon>
        <taxon>Fungi</taxon>
        <taxon>Dikarya</taxon>
        <taxon>Basidiomycota</taxon>
        <taxon>Pucciniomycotina</taxon>
        <taxon>Pucciniomycetes</taxon>
        <taxon>Pucciniales</taxon>
        <taxon>Phakopsoraceae</taxon>
        <taxon>Phakopsora</taxon>
    </lineage>
</organism>
<protein>
    <recommendedName>
        <fullName evidence="4">VOC domain-containing protein</fullName>
    </recommendedName>
</protein>
<name>A0AAV0BUX3_PHAPC</name>
<evidence type="ECO:0000256" key="1">
    <source>
        <dbReference type="SAM" id="MobiDB-lite"/>
    </source>
</evidence>
<sequence length="185" mass="21050">METFERPSVPDRFERFKFSRVVPSLEVSSLDDSIDFYTNSLPFYLSGRDRSDHCWLTLHNSSVIDHFTGSEQGSVNVYLRRSGFLPTGPSAAQPGHQPSRPESSNVHHHHDSGRAGVIRGLVYIRLDGNQKTFEEFYHTLLNQNRPISFSQPLASTPWGSLKFSLYDLDQNEIVFYSTLKPNSKA</sequence>